<comment type="caution">
    <text evidence="2">Lacks conserved residue(s) required for the propagation of feature annotation.</text>
</comment>
<dbReference type="Pfam" id="PF00586">
    <property type="entry name" value="AIRS"/>
    <property type="match status" value="1"/>
</dbReference>
<dbReference type="EMBL" id="CP018911">
    <property type="protein sequence ID" value="AZU04192.1"/>
    <property type="molecule type" value="Genomic_DNA"/>
</dbReference>
<feature type="binding site" evidence="2">
    <location>
        <position position="123"/>
    </location>
    <ligand>
        <name>Mg(2+)</name>
        <dbReference type="ChEBI" id="CHEBI:18420"/>
        <label>1</label>
    </ligand>
</feature>
<dbReference type="KEGG" id="gak:X907_1661"/>
<feature type="binding site" evidence="2">
    <location>
        <position position="216"/>
    </location>
    <ligand>
        <name>ATP</name>
        <dbReference type="ChEBI" id="CHEBI:30616"/>
    </ligand>
</feature>
<dbReference type="AlphaFoldDB" id="A0A3T0EA76"/>
<keyword evidence="1 2" id="KW-0784">Thiamine biosynthesis</keyword>
<gene>
    <name evidence="2" type="primary">thiL</name>
    <name evidence="3" type="ORF">X907_1661</name>
</gene>
<dbReference type="GO" id="GO:0009228">
    <property type="term" value="P:thiamine biosynthetic process"/>
    <property type="evidence" value="ECO:0007669"/>
    <property type="project" value="UniProtKB-KW"/>
</dbReference>
<comment type="pathway">
    <text evidence="2">Cofactor biosynthesis; thiamine diphosphate biosynthesis; thiamine diphosphate from thiamine phosphate: step 1/1.</text>
</comment>
<keyword evidence="2" id="KW-0460">Magnesium</keyword>
<dbReference type="Gene3D" id="3.90.650.10">
    <property type="entry name" value="PurM-like C-terminal domain"/>
    <property type="match status" value="1"/>
</dbReference>
<proteinExistence type="inferred from homology"/>
<reference evidence="3 4" key="1">
    <citation type="submission" date="2016-12" db="EMBL/GenBank/DDBJ databases">
        <title>The genome of dimorphic prosthecate Glycocaulis alkaliphilus 6b-8t, isolated from crude oil dictates its adaptability in petroleum environments.</title>
        <authorList>
            <person name="Wu X.-L."/>
            <person name="Geng S."/>
        </authorList>
    </citation>
    <scope>NUCLEOTIDE SEQUENCE [LARGE SCALE GENOMIC DNA]</scope>
    <source>
        <strain evidence="3 4">6B-8</strain>
    </source>
</reference>
<evidence type="ECO:0000256" key="1">
    <source>
        <dbReference type="ARBA" id="ARBA00022977"/>
    </source>
</evidence>
<evidence type="ECO:0000256" key="2">
    <source>
        <dbReference type="HAMAP-Rule" id="MF_02128"/>
    </source>
</evidence>
<dbReference type="InterPro" id="IPR010918">
    <property type="entry name" value="PurM-like_C_dom"/>
</dbReference>
<evidence type="ECO:0000313" key="4">
    <source>
        <dbReference type="Proteomes" id="UP000286954"/>
    </source>
</evidence>
<comment type="function">
    <text evidence="2">Catalyzes the ATP-dependent phosphorylation of thiamine-monophosphate (TMP) to form thiamine-pyrophosphate (TPP), the active form of vitamin B1.</text>
</comment>
<feature type="binding site" evidence="2">
    <location>
        <position position="75"/>
    </location>
    <ligand>
        <name>Mg(2+)</name>
        <dbReference type="ChEBI" id="CHEBI:18420"/>
        <label>3</label>
    </ligand>
</feature>
<dbReference type="GO" id="GO:0005524">
    <property type="term" value="F:ATP binding"/>
    <property type="evidence" value="ECO:0007669"/>
    <property type="project" value="UniProtKB-UniRule"/>
</dbReference>
<dbReference type="GO" id="GO:0009030">
    <property type="term" value="F:thiamine-phosphate kinase activity"/>
    <property type="evidence" value="ECO:0007669"/>
    <property type="project" value="UniProtKB-UniRule"/>
</dbReference>
<feature type="binding site" evidence="2">
    <location>
        <position position="75"/>
    </location>
    <ligand>
        <name>Mg(2+)</name>
        <dbReference type="ChEBI" id="CHEBI:18420"/>
        <label>2</label>
    </ligand>
</feature>
<feature type="binding site" evidence="2">
    <location>
        <position position="30"/>
    </location>
    <ligand>
        <name>Mg(2+)</name>
        <dbReference type="ChEBI" id="CHEBI:18420"/>
        <label>3</label>
    </ligand>
</feature>
<feature type="binding site" evidence="2">
    <location>
        <position position="47"/>
    </location>
    <ligand>
        <name>Mg(2+)</name>
        <dbReference type="ChEBI" id="CHEBI:18420"/>
        <label>1</label>
    </ligand>
</feature>
<dbReference type="HAMAP" id="MF_02128">
    <property type="entry name" value="TMP_kinase"/>
    <property type="match status" value="1"/>
</dbReference>
<keyword evidence="2" id="KW-0808">Transferase</keyword>
<dbReference type="OrthoDB" id="9802811at2"/>
<dbReference type="RefSeq" id="WP_127566942.1">
    <property type="nucleotide sequence ID" value="NZ_BMFB01000003.1"/>
</dbReference>
<keyword evidence="4" id="KW-1185">Reference proteome</keyword>
<comment type="catalytic activity">
    <reaction evidence="2">
        <text>thiamine phosphate + ATP = thiamine diphosphate + ADP</text>
        <dbReference type="Rhea" id="RHEA:15913"/>
        <dbReference type="ChEBI" id="CHEBI:30616"/>
        <dbReference type="ChEBI" id="CHEBI:37575"/>
        <dbReference type="ChEBI" id="CHEBI:58937"/>
        <dbReference type="ChEBI" id="CHEBI:456216"/>
        <dbReference type="EC" id="2.7.4.16"/>
    </reaction>
</comment>
<feature type="binding site" evidence="2">
    <location>
        <position position="217"/>
    </location>
    <ligand>
        <name>Mg(2+)</name>
        <dbReference type="ChEBI" id="CHEBI:18420"/>
        <label>5</label>
    </ligand>
</feature>
<protein>
    <recommendedName>
        <fullName evidence="2">Thiamine-monophosphate kinase</fullName>
        <shortName evidence="2">TMP kinase</shortName>
        <shortName evidence="2">Thiamine-phosphate kinase</shortName>
        <ecNumber evidence="2">2.7.4.16</ecNumber>
    </recommendedName>
</protein>
<feature type="binding site" evidence="2">
    <location>
        <position position="45"/>
    </location>
    <ligand>
        <name>Mg(2+)</name>
        <dbReference type="ChEBI" id="CHEBI:18420"/>
        <label>4</label>
    </ligand>
</feature>
<keyword evidence="2 3" id="KW-0418">Kinase</keyword>
<comment type="miscellaneous">
    <text evidence="2">Reaction mechanism of ThiL seems to utilize a direct, inline transfer of the gamma-phosphate of ATP to TMP rather than a phosphorylated enzyme intermediate.</text>
</comment>
<dbReference type="PANTHER" id="PTHR30270">
    <property type="entry name" value="THIAMINE-MONOPHOSPHATE KINASE"/>
    <property type="match status" value="1"/>
</dbReference>
<feature type="binding site" evidence="2">
    <location>
        <position position="30"/>
    </location>
    <ligand>
        <name>Mg(2+)</name>
        <dbReference type="ChEBI" id="CHEBI:18420"/>
        <label>4</label>
    </ligand>
</feature>
<dbReference type="Proteomes" id="UP000286954">
    <property type="component" value="Chromosome"/>
</dbReference>
<keyword evidence="2" id="KW-0547">Nucleotide-binding</keyword>
<organism evidence="3 4">
    <name type="scientific">Glycocaulis alkaliphilus</name>
    <dbReference type="NCBI Taxonomy" id="1434191"/>
    <lineage>
        <taxon>Bacteria</taxon>
        <taxon>Pseudomonadati</taxon>
        <taxon>Pseudomonadota</taxon>
        <taxon>Alphaproteobacteria</taxon>
        <taxon>Maricaulales</taxon>
        <taxon>Maricaulaceae</taxon>
        <taxon>Glycocaulis</taxon>
    </lineage>
</organism>
<dbReference type="UniPathway" id="UPA00060">
    <property type="reaction ID" value="UER00142"/>
</dbReference>
<name>A0A3T0EA76_9PROT</name>
<feature type="binding site" evidence="2">
    <location>
        <position position="269"/>
    </location>
    <ligand>
        <name>substrate</name>
    </ligand>
</feature>
<sequence length="327" mass="33947">MSENGEFGYIKDRLAPLAAGFKGALELKDDAALLSVRSGRELVITADTLVEGRHFPEGTDPALAARKALRVNLSDLAAMGARPVAYMTNIVWPAGATDALRGGFADGLAVDQEAFAITLIGGDTTSAKGPWVIAVTAFGEVPAGKAITRSGAKPGDCLVVTGTIGDACLGLKVETKEYQPSADDRAHLLERLQLPMPRLALADALHAHAHAAIDVSDGLIADSGHLATSSGLSLEIDLDVLPLSEAAHRWLDNQDDTQAARLALASFGDDYELACAVPQARVDTFTAELRKAGLRATVLGAFSSGDTVTVVSGGTPIEHGAGGFTHF</sequence>
<feature type="binding site" evidence="2">
    <location>
        <position position="214"/>
    </location>
    <ligand>
        <name>Mg(2+)</name>
        <dbReference type="ChEBI" id="CHEBI:18420"/>
        <label>3</label>
    </ligand>
</feature>
<dbReference type="GO" id="GO:0009229">
    <property type="term" value="P:thiamine diphosphate biosynthetic process"/>
    <property type="evidence" value="ECO:0007669"/>
    <property type="project" value="UniProtKB-UniRule"/>
</dbReference>
<feature type="binding site" evidence="2">
    <location>
        <position position="149"/>
    </location>
    <ligand>
        <name>ATP</name>
        <dbReference type="ChEBI" id="CHEBI:30616"/>
    </ligand>
</feature>
<dbReference type="Pfam" id="PF02769">
    <property type="entry name" value="AIRS_C"/>
    <property type="match status" value="1"/>
</dbReference>
<feature type="binding site" evidence="2">
    <location>
        <position position="75"/>
    </location>
    <ligand>
        <name>Mg(2+)</name>
        <dbReference type="ChEBI" id="CHEBI:18420"/>
        <label>4</label>
    </ligand>
</feature>
<comment type="similarity">
    <text evidence="2">Belongs to the thiamine-monophosphate kinase family.</text>
</comment>
<dbReference type="InterPro" id="IPR036676">
    <property type="entry name" value="PurM-like_C_sf"/>
</dbReference>
<dbReference type="PIRSF" id="PIRSF005303">
    <property type="entry name" value="Thiam_monoph_kin"/>
    <property type="match status" value="1"/>
</dbReference>
<evidence type="ECO:0000313" key="3">
    <source>
        <dbReference type="EMBL" id="AZU04192.1"/>
    </source>
</evidence>
<feature type="binding site" evidence="2">
    <location>
        <position position="324"/>
    </location>
    <ligand>
        <name>substrate</name>
    </ligand>
</feature>
<dbReference type="EC" id="2.7.4.16" evidence="2"/>
<dbReference type="SUPFAM" id="SSF56042">
    <property type="entry name" value="PurM C-terminal domain-like"/>
    <property type="match status" value="1"/>
</dbReference>
<dbReference type="NCBIfam" id="TIGR01379">
    <property type="entry name" value="thiL"/>
    <property type="match status" value="1"/>
</dbReference>
<dbReference type="InterPro" id="IPR006283">
    <property type="entry name" value="ThiL-like"/>
</dbReference>
<keyword evidence="2" id="KW-0479">Metal-binding</keyword>
<dbReference type="InterPro" id="IPR016188">
    <property type="entry name" value="PurM-like_N"/>
</dbReference>
<dbReference type="SUPFAM" id="SSF55326">
    <property type="entry name" value="PurM N-terminal domain-like"/>
    <property type="match status" value="1"/>
</dbReference>
<dbReference type="Gene3D" id="3.30.1330.10">
    <property type="entry name" value="PurM-like, N-terminal domain"/>
    <property type="match status" value="1"/>
</dbReference>
<keyword evidence="2" id="KW-0067">ATP-binding</keyword>
<dbReference type="PANTHER" id="PTHR30270:SF0">
    <property type="entry name" value="THIAMINE-MONOPHOSPHATE KINASE"/>
    <property type="match status" value="1"/>
</dbReference>
<feature type="binding site" evidence="2">
    <location>
        <position position="47"/>
    </location>
    <ligand>
        <name>Mg(2+)</name>
        <dbReference type="ChEBI" id="CHEBI:18420"/>
        <label>2</label>
    </ligand>
</feature>
<accession>A0A3T0EA76</accession>
<dbReference type="InterPro" id="IPR036921">
    <property type="entry name" value="PurM-like_N_sf"/>
</dbReference>
<dbReference type="GO" id="GO:0000287">
    <property type="term" value="F:magnesium ion binding"/>
    <property type="evidence" value="ECO:0007669"/>
    <property type="project" value="UniProtKB-UniRule"/>
</dbReference>
<feature type="binding site" evidence="2">
    <location>
        <position position="54"/>
    </location>
    <ligand>
        <name>substrate</name>
    </ligand>
</feature>
<dbReference type="CDD" id="cd02194">
    <property type="entry name" value="ThiL"/>
    <property type="match status" value="1"/>
</dbReference>
<feature type="binding site" evidence="2">
    <location>
        <begin position="122"/>
        <end position="123"/>
    </location>
    <ligand>
        <name>ATP</name>
        <dbReference type="ChEBI" id="CHEBI:30616"/>
    </ligand>
</feature>